<dbReference type="Pfam" id="PF00075">
    <property type="entry name" value="RNase_H"/>
    <property type="match status" value="1"/>
</dbReference>
<evidence type="ECO:0000259" key="1">
    <source>
        <dbReference type="PROSITE" id="PS50879"/>
    </source>
</evidence>
<dbReference type="InterPro" id="IPR036397">
    <property type="entry name" value="RNaseH_sf"/>
</dbReference>
<accession>A0A6G0TJ91</accession>
<dbReference type="EMBL" id="VYZN01000034">
    <property type="protein sequence ID" value="KAE9533571.1"/>
    <property type="molecule type" value="Genomic_DNA"/>
</dbReference>
<evidence type="ECO:0000313" key="3">
    <source>
        <dbReference type="Proteomes" id="UP000475862"/>
    </source>
</evidence>
<name>A0A6G0TJ91_APHGL</name>
<evidence type="ECO:0000313" key="2">
    <source>
        <dbReference type="EMBL" id="KAE9533571.1"/>
    </source>
</evidence>
<dbReference type="SUPFAM" id="SSF53098">
    <property type="entry name" value="Ribonuclease H-like"/>
    <property type="match status" value="1"/>
</dbReference>
<dbReference type="GO" id="GO:0004523">
    <property type="term" value="F:RNA-DNA hybrid ribonuclease activity"/>
    <property type="evidence" value="ECO:0007669"/>
    <property type="project" value="InterPro"/>
</dbReference>
<dbReference type="InterPro" id="IPR012337">
    <property type="entry name" value="RNaseH-like_sf"/>
</dbReference>
<reference evidence="2 3" key="1">
    <citation type="submission" date="2019-08" db="EMBL/GenBank/DDBJ databases">
        <title>The genome of the soybean aphid Biotype 1, its phylome, world population structure and adaptation to the North American continent.</title>
        <authorList>
            <person name="Giordano R."/>
            <person name="Donthu R.K."/>
            <person name="Hernandez A.G."/>
            <person name="Wright C.L."/>
            <person name="Zimin A.V."/>
        </authorList>
    </citation>
    <scope>NUCLEOTIDE SEQUENCE [LARGE SCALE GENOMIC DNA]</scope>
    <source>
        <tissue evidence="2">Whole aphids</tissue>
    </source>
</reference>
<sequence>MKYMIKISNQPKHISSSNFHQHFQNTKAQTPVTILENFNRIKKNINLNIDLTNKSSFPIQAPWTWSPDINTDLLKYNKKTTANSFIVSLFYESVDPLYHDYTLVYTDASKNKNGTGFAIVDGPQVRTFQLPSFSSIFTTEAYALYTAVQSAIQSDYTHTLIISDSLSALVSLKGHHPQNEVIQLTKDLISSSKNIIKFMWVPSHIGIPGNEKADKMANEAVSSTTSSIINKIPNKDLTDEAHKRIIKTWQNHWDSIPASNKLRSIKKIVSKWAYPENASRREQIIINRSRIGHSHITHSYLITKESPPLCDTCKTHISMAHIIIDCPKYSTARFLLNNPRSLEEALSQQNSGNIFKFFKKIDLDKKL</sequence>
<keyword evidence="3" id="KW-1185">Reference proteome</keyword>
<dbReference type="CDD" id="cd09276">
    <property type="entry name" value="Rnase_HI_RT_non_LTR"/>
    <property type="match status" value="1"/>
</dbReference>
<gene>
    <name evidence="2" type="ORF">AGLY_009209</name>
</gene>
<dbReference type="InterPro" id="IPR002156">
    <property type="entry name" value="RNaseH_domain"/>
</dbReference>
<proteinExistence type="predicted"/>
<protein>
    <recommendedName>
        <fullName evidence="1">RNase H type-1 domain-containing protein</fullName>
    </recommendedName>
</protein>
<comment type="caution">
    <text evidence="2">The sequence shown here is derived from an EMBL/GenBank/DDBJ whole genome shotgun (WGS) entry which is preliminary data.</text>
</comment>
<dbReference type="Proteomes" id="UP000475862">
    <property type="component" value="Unassembled WGS sequence"/>
</dbReference>
<dbReference type="AlphaFoldDB" id="A0A6G0TJ91"/>
<dbReference type="GO" id="GO:0003676">
    <property type="term" value="F:nucleic acid binding"/>
    <property type="evidence" value="ECO:0007669"/>
    <property type="project" value="InterPro"/>
</dbReference>
<dbReference type="PROSITE" id="PS50879">
    <property type="entry name" value="RNASE_H_1"/>
    <property type="match status" value="1"/>
</dbReference>
<dbReference type="OrthoDB" id="6630579at2759"/>
<dbReference type="Gene3D" id="3.30.420.10">
    <property type="entry name" value="Ribonuclease H-like superfamily/Ribonuclease H"/>
    <property type="match status" value="1"/>
</dbReference>
<feature type="domain" description="RNase H type-1" evidence="1">
    <location>
        <begin position="98"/>
        <end position="222"/>
    </location>
</feature>
<organism evidence="2 3">
    <name type="scientific">Aphis glycines</name>
    <name type="common">Soybean aphid</name>
    <dbReference type="NCBI Taxonomy" id="307491"/>
    <lineage>
        <taxon>Eukaryota</taxon>
        <taxon>Metazoa</taxon>
        <taxon>Ecdysozoa</taxon>
        <taxon>Arthropoda</taxon>
        <taxon>Hexapoda</taxon>
        <taxon>Insecta</taxon>
        <taxon>Pterygota</taxon>
        <taxon>Neoptera</taxon>
        <taxon>Paraneoptera</taxon>
        <taxon>Hemiptera</taxon>
        <taxon>Sternorrhyncha</taxon>
        <taxon>Aphidomorpha</taxon>
        <taxon>Aphidoidea</taxon>
        <taxon>Aphididae</taxon>
        <taxon>Aphidini</taxon>
        <taxon>Aphis</taxon>
        <taxon>Aphis</taxon>
    </lineage>
</organism>